<dbReference type="AlphaFoldDB" id="A0A928DRN7"/>
<dbReference type="PROSITE" id="PS50005">
    <property type="entry name" value="TPR"/>
    <property type="match status" value="1"/>
</dbReference>
<dbReference type="InterPro" id="IPR011990">
    <property type="entry name" value="TPR-like_helical_dom_sf"/>
</dbReference>
<feature type="transmembrane region" description="Helical" evidence="2">
    <location>
        <begin position="128"/>
        <end position="146"/>
    </location>
</feature>
<name>A0A928DRN7_9BACT</name>
<dbReference type="SMART" id="SM00028">
    <property type="entry name" value="TPR"/>
    <property type="match status" value="2"/>
</dbReference>
<comment type="caution">
    <text evidence="5">The sequence shown here is derived from an EMBL/GenBank/DDBJ whole genome shotgun (WGS) entry which is preliminary data.</text>
</comment>
<feature type="transmembrane region" description="Helical" evidence="2">
    <location>
        <begin position="153"/>
        <end position="170"/>
    </location>
</feature>
<feature type="signal peptide" evidence="3">
    <location>
        <begin position="1"/>
        <end position="20"/>
    </location>
</feature>
<feature type="domain" description="SH3b" evidence="4">
    <location>
        <begin position="174"/>
        <end position="240"/>
    </location>
</feature>
<evidence type="ECO:0000313" key="5">
    <source>
        <dbReference type="EMBL" id="MBE6421442.1"/>
    </source>
</evidence>
<dbReference type="SUPFAM" id="SSF48452">
    <property type="entry name" value="TPR-like"/>
    <property type="match status" value="1"/>
</dbReference>
<keyword evidence="2" id="KW-1133">Transmembrane helix</keyword>
<keyword evidence="2" id="KW-0472">Membrane</keyword>
<gene>
    <name evidence="5" type="ORF">E7027_04855</name>
</gene>
<keyword evidence="3" id="KW-0732">Signal</keyword>
<evidence type="ECO:0000256" key="1">
    <source>
        <dbReference type="PROSITE-ProRule" id="PRU00339"/>
    </source>
</evidence>
<reference evidence="5" key="1">
    <citation type="submission" date="2019-04" db="EMBL/GenBank/DDBJ databases">
        <title>Evolution of Biomass-Degrading Anaerobic Consortia Revealed by Metagenomics.</title>
        <authorList>
            <person name="Peng X."/>
        </authorList>
    </citation>
    <scope>NUCLEOTIDE SEQUENCE</scope>
    <source>
        <strain evidence="5">SIG66</strain>
    </source>
</reference>
<dbReference type="InterPro" id="IPR019734">
    <property type="entry name" value="TPR_rpt"/>
</dbReference>
<dbReference type="Gene3D" id="1.25.40.10">
    <property type="entry name" value="Tetratricopeptide repeat domain"/>
    <property type="match status" value="1"/>
</dbReference>
<dbReference type="PROSITE" id="PS51781">
    <property type="entry name" value="SH3B"/>
    <property type="match status" value="1"/>
</dbReference>
<dbReference type="EMBL" id="SUVG01000005">
    <property type="protein sequence ID" value="MBE6421442.1"/>
    <property type="molecule type" value="Genomic_DNA"/>
</dbReference>
<keyword evidence="2" id="KW-0812">Transmembrane</keyword>
<organism evidence="5 6">
    <name type="scientific">Candidatus Avelusimicrobium gallicola</name>
    <dbReference type="NCBI Taxonomy" id="2562704"/>
    <lineage>
        <taxon>Bacteria</taxon>
        <taxon>Pseudomonadati</taxon>
        <taxon>Elusimicrobiota</taxon>
        <taxon>Elusimicrobia</taxon>
        <taxon>Elusimicrobiales</taxon>
        <taxon>Elusimicrobiaceae</taxon>
        <taxon>Candidatus Avelusimicrobium</taxon>
    </lineage>
</organism>
<dbReference type="Gene3D" id="2.30.30.40">
    <property type="entry name" value="SH3 Domains"/>
    <property type="match status" value="1"/>
</dbReference>
<feature type="chain" id="PRO_5036934057" description="SH3b domain-containing protein" evidence="3">
    <location>
        <begin position="21"/>
        <end position="240"/>
    </location>
</feature>
<accession>A0A928DRN7</accession>
<keyword evidence="1" id="KW-0802">TPR repeat</keyword>
<evidence type="ECO:0000256" key="3">
    <source>
        <dbReference type="SAM" id="SignalP"/>
    </source>
</evidence>
<protein>
    <recommendedName>
        <fullName evidence="4">SH3b domain-containing protein</fullName>
    </recommendedName>
</protein>
<evidence type="ECO:0000313" key="6">
    <source>
        <dbReference type="Proteomes" id="UP000725649"/>
    </source>
</evidence>
<dbReference type="Proteomes" id="UP000725649">
    <property type="component" value="Unassembled WGS sequence"/>
</dbReference>
<dbReference type="Pfam" id="PF08239">
    <property type="entry name" value="SH3_3"/>
    <property type="match status" value="1"/>
</dbReference>
<feature type="repeat" description="TPR" evidence="1">
    <location>
        <begin position="54"/>
        <end position="87"/>
    </location>
</feature>
<evidence type="ECO:0000256" key="2">
    <source>
        <dbReference type="SAM" id="Phobius"/>
    </source>
</evidence>
<proteinExistence type="predicted"/>
<dbReference type="InterPro" id="IPR003646">
    <property type="entry name" value="SH3-like_bac-type"/>
</dbReference>
<sequence>MKKIILALLLVFTCHLFLTAQDSLQKAEDFYRQGKYSAALGIYEDELKSHPNDPFVYYNIGNCYFKMGSKGLAAANYYRAFRLAPRDGDIRQNLSLTLESGGEKLVPSGIPVILHRAFYWFSYPELKGLVFLIFWLFCAVGSFWLFKGKAGRLTLICAVILTVCSGWLYLRHQEQNAHLAVIAYPIAEIRSGPGTNFPASASVAQGHLVTVQDAKDSWYEVVVKSQGIKGWVEQNAVEKI</sequence>
<evidence type="ECO:0000259" key="4">
    <source>
        <dbReference type="PROSITE" id="PS51781"/>
    </source>
</evidence>